<protein>
    <submittedName>
        <fullName evidence="2 3">Uncharacterized protein</fullName>
    </submittedName>
</protein>
<reference evidence="2 4" key="2">
    <citation type="journal article" date="2013" name="Nature">
        <title>Insights into bilaterian evolution from three spiralian genomes.</title>
        <authorList>
            <person name="Simakov O."/>
            <person name="Marletaz F."/>
            <person name="Cho S.J."/>
            <person name="Edsinger-Gonzales E."/>
            <person name="Havlak P."/>
            <person name="Hellsten U."/>
            <person name="Kuo D.H."/>
            <person name="Larsson T."/>
            <person name="Lv J."/>
            <person name="Arendt D."/>
            <person name="Savage R."/>
            <person name="Osoegawa K."/>
            <person name="de Jong P."/>
            <person name="Grimwood J."/>
            <person name="Chapman J.A."/>
            <person name="Shapiro H."/>
            <person name="Aerts A."/>
            <person name="Otillar R.P."/>
            <person name="Terry A.Y."/>
            <person name="Boore J.L."/>
            <person name="Grigoriev I.V."/>
            <person name="Lindberg D.R."/>
            <person name="Seaver E.C."/>
            <person name="Weisblat D.A."/>
            <person name="Putnam N.H."/>
            <person name="Rokhsar D.S."/>
        </authorList>
    </citation>
    <scope>NUCLEOTIDE SEQUENCE</scope>
    <source>
        <strain evidence="2 4">I ESC-2004</strain>
    </source>
</reference>
<reference evidence="4" key="1">
    <citation type="submission" date="2012-12" db="EMBL/GenBank/DDBJ databases">
        <authorList>
            <person name="Hellsten U."/>
            <person name="Grimwood J."/>
            <person name="Chapman J.A."/>
            <person name="Shapiro H."/>
            <person name="Aerts A."/>
            <person name="Otillar R.P."/>
            <person name="Terry A.Y."/>
            <person name="Boore J.L."/>
            <person name="Simakov O."/>
            <person name="Marletaz F."/>
            <person name="Cho S.-J."/>
            <person name="Edsinger-Gonzales E."/>
            <person name="Havlak P."/>
            <person name="Kuo D.-H."/>
            <person name="Larsson T."/>
            <person name="Lv J."/>
            <person name="Arendt D."/>
            <person name="Savage R."/>
            <person name="Osoegawa K."/>
            <person name="de Jong P."/>
            <person name="Lindberg D.R."/>
            <person name="Seaver E.C."/>
            <person name="Weisblat D.A."/>
            <person name="Putnam N.H."/>
            <person name="Grigoriev I.V."/>
            <person name="Rokhsar D.S."/>
        </authorList>
    </citation>
    <scope>NUCLEOTIDE SEQUENCE</scope>
    <source>
        <strain evidence="4">I ESC-2004</strain>
    </source>
</reference>
<dbReference type="EMBL" id="AMQN01001014">
    <property type="status" value="NOT_ANNOTATED_CDS"/>
    <property type="molecule type" value="Genomic_DNA"/>
</dbReference>
<gene>
    <name evidence="2" type="ORF">CAPTEDRAFT_200383</name>
</gene>
<feature type="chain" id="PRO_5008788333" evidence="1">
    <location>
        <begin position="29"/>
        <end position="131"/>
    </location>
</feature>
<evidence type="ECO:0000313" key="2">
    <source>
        <dbReference type="EMBL" id="ELU09510.1"/>
    </source>
</evidence>
<feature type="signal peptide" evidence="1">
    <location>
        <begin position="1"/>
        <end position="28"/>
    </location>
</feature>
<keyword evidence="4" id="KW-1185">Reference proteome</keyword>
<evidence type="ECO:0000313" key="4">
    <source>
        <dbReference type="Proteomes" id="UP000014760"/>
    </source>
</evidence>
<organism evidence="2">
    <name type="scientific">Capitella teleta</name>
    <name type="common">Polychaete worm</name>
    <dbReference type="NCBI Taxonomy" id="283909"/>
    <lineage>
        <taxon>Eukaryota</taxon>
        <taxon>Metazoa</taxon>
        <taxon>Spiralia</taxon>
        <taxon>Lophotrochozoa</taxon>
        <taxon>Annelida</taxon>
        <taxon>Polychaeta</taxon>
        <taxon>Sedentaria</taxon>
        <taxon>Scolecida</taxon>
        <taxon>Capitellidae</taxon>
        <taxon>Capitella</taxon>
    </lineage>
</organism>
<proteinExistence type="predicted"/>
<evidence type="ECO:0000256" key="1">
    <source>
        <dbReference type="SAM" id="SignalP"/>
    </source>
</evidence>
<dbReference type="EnsemblMetazoa" id="CapteT200383">
    <property type="protein sequence ID" value="CapteP200383"/>
    <property type="gene ID" value="CapteG200383"/>
</dbReference>
<reference evidence="3" key="3">
    <citation type="submission" date="2015-06" db="UniProtKB">
        <authorList>
            <consortium name="EnsemblMetazoa"/>
        </authorList>
    </citation>
    <scope>IDENTIFICATION</scope>
</reference>
<dbReference type="Proteomes" id="UP000014760">
    <property type="component" value="Unassembled WGS sequence"/>
</dbReference>
<dbReference type="EMBL" id="KB298217">
    <property type="protein sequence ID" value="ELU09510.1"/>
    <property type="molecule type" value="Genomic_DNA"/>
</dbReference>
<sequence length="131" mass="14631">MRTIEVTELLALFAVVVALVGWMGSTEAAAVQAEEVSNVRAERQSGWPMDADDVQDPWPVARALSDEMTHRRQLRNKIKIEGKRGRWMDLNTAFKALKSAGKRSPDGGESFGTGGDNFHRCTTDPWCVYYD</sequence>
<name>R7UTK3_CAPTE</name>
<evidence type="ECO:0000313" key="3">
    <source>
        <dbReference type="EnsemblMetazoa" id="CapteP200383"/>
    </source>
</evidence>
<dbReference type="AlphaFoldDB" id="R7UTK3"/>
<accession>R7UTK3</accession>
<keyword evidence="1" id="KW-0732">Signal</keyword>
<dbReference type="HOGENOM" id="CLU_1929553_0_0_1"/>